<dbReference type="Proteomes" id="UP000683925">
    <property type="component" value="Unassembled WGS sequence"/>
</dbReference>
<evidence type="ECO:0000256" key="1">
    <source>
        <dbReference type="SAM" id="MobiDB-lite"/>
    </source>
</evidence>
<proteinExistence type="predicted"/>
<sequence length="250" mass="28434">MSRNLTIEILPSKQQLNIEMDPDTQIQELFEYIQNQFSMKTDIKNWTCYSELQRIFLNPTSSIGTTSNDKLTINTSANAYLQQNTPDSDLINTSNRIPIATNYQQGPSQGQPQQQQGKIQNQPSNQQQTIPNQQYPQNQNQTYTNNINYSQQQHSGQVQPQLVTIHFSIVDGNIKREFKTTFKSDDILEDLADAVLAYLGASKQWAACDLYISGQSYNTGPKREKTLTQLSIKSNATIEARLRWIGGTEY</sequence>
<feature type="compositionally biased region" description="Low complexity" evidence="1">
    <location>
        <begin position="102"/>
        <end position="141"/>
    </location>
</feature>
<dbReference type="OMA" id="SKQWAAC"/>
<name>A0A8S1VQ40_PAROT</name>
<feature type="region of interest" description="Disordered" evidence="1">
    <location>
        <begin position="100"/>
        <end position="141"/>
    </location>
</feature>
<evidence type="ECO:0000313" key="3">
    <source>
        <dbReference type="Proteomes" id="UP000683925"/>
    </source>
</evidence>
<dbReference type="EMBL" id="CAJJDP010000073">
    <property type="protein sequence ID" value="CAD8180148.1"/>
    <property type="molecule type" value="Genomic_DNA"/>
</dbReference>
<gene>
    <name evidence="2" type="ORF">POCTA_138.1.T0740169</name>
</gene>
<dbReference type="AlphaFoldDB" id="A0A8S1VQ40"/>
<comment type="caution">
    <text evidence="2">The sequence shown here is derived from an EMBL/GenBank/DDBJ whole genome shotgun (WGS) entry which is preliminary data.</text>
</comment>
<protein>
    <submittedName>
        <fullName evidence="2">Uncharacterized protein</fullName>
    </submittedName>
</protein>
<evidence type="ECO:0000313" key="2">
    <source>
        <dbReference type="EMBL" id="CAD8180148.1"/>
    </source>
</evidence>
<organism evidence="2 3">
    <name type="scientific">Paramecium octaurelia</name>
    <dbReference type="NCBI Taxonomy" id="43137"/>
    <lineage>
        <taxon>Eukaryota</taxon>
        <taxon>Sar</taxon>
        <taxon>Alveolata</taxon>
        <taxon>Ciliophora</taxon>
        <taxon>Intramacronucleata</taxon>
        <taxon>Oligohymenophorea</taxon>
        <taxon>Peniculida</taxon>
        <taxon>Parameciidae</taxon>
        <taxon>Paramecium</taxon>
    </lineage>
</organism>
<dbReference type="OrthoDB" id="311060at2759"/>
<keyword evidence="3" id="KW-1185">Reference proteome</keyword>
<reference evidence="2" key="1">
    <citation type="submission" date="2021-01" db="EMBL/GenBank/DDBJ databases">
        <authorList>
            <consortium name="Genoscope - CEA"/>
            <person name="William W."/>
        </authorList>
    </citation>
    <scope>NUCLEOTIDE SEQUENCE</scope>
</reference>
<accession>A0A8S1VQ40</accession>